<gene>
    <name evidence="1" type="ORF">F4Y08_00040</name>
</gene>
<reference evidence="1" key="1">
    <citation type="submission" date="2019-09" db="EMBL/GenBank/DDBJ databases">
        <title>Characterisation of the sponge microbiome using genome-centric metagenomics.</title>
        <authorList>
            <person name="Engelberts J.P."/>
            <person name="Robbins S.J."/>
            <person name="De Goeij J.M."/>
            <person name="Aranda M."/>
            <person name="Bell S.C."/>
            <person name="Webster N.S."/>
        </authorList>
    </citation>
    <scope>NUCLEOTIDE SEQUENCE</scope>
    <source>
        <strain evidence="1">SB0662_bin_9</strain>
    </source>
</reference>
<accession>A0A6B1DPT5</accession>
<name>A0A6B1DPT5_9CHLR</name>
<dbReference type="AlphaFoldDB" id="A0A6B1DPT5"/>
<dbReference type="EMBL" id="VXPY01000001">
    <property type="protein sequence ID" value="MYD88722.1"/>
    <property type="molecule type" value="Genomic_DNA"/>
</dbReference>
<organism evidence="1">
    <name type="scientific">Caldilineaceae bacterium SB0662_bin_9</name>
    <dbReference type="NCBI Taxonomy" id="2605258"/>
    <lineage>
        <taxon>Bacteria</taxon>
        <taxon>Bacillati</taxon>
        <taxon>Chloroflexota</taxon>
        <taxon>Caldilineae</taxon>
        <taxon>Caldilineales</taxon>
        <taxon>Caldilineaceae</taxon>
    </lineage>
</organism>
<sequence length="329" mass="37678">MVTINWNETKVGDPITLADYIELTIALDLEYDSLSYGSDSFIDFIRDEPFYPEHSEFLDGDRVDEMQFAFEGAAALVDRRRSWFSNLYPFVRDGGGVQFTPGCDRKSWLPYLFFLACSHHEVICDDNLKMTEIATVFEDVCKEATRALFSESADIFLFSQFSQDRQEMGHSARDAVANLAKKLNVTVKNQDSIPSSANEFGIDIIAIDSFDDVLGIPFFAFGQCTISGDERQWYDKKDEARLERGLDRYLDIGCQHSNFFFVPHLPRVGSQEWSVAPHIISNCIFLDRYRICNAIHRLQQFGRQHSVGVVLEVIEHFLDKLGSKFDLDH</sequence>
<evidence type="ECO:0000313" key="1">
    <source>
        <dbReference type="EMBL" id="MYD88722.1"/>
    </source>
</evidence>
<proteinExistence type="predicted"/>
<comment type="caution">
    <text evidence="1">The sequence shown here is derived from an EMBL/GenBank/DDBJ whole genome shotgun (WGS) entry which is preliminary data.</text>
</comment>
<protein>
    <submittedName>
        <fullName evidence="1">Uncharacterized protein</fullName>
    </submittedName>
</protein>